<evidence type="ECO:0000256" key="1">
    <source>
        <dbReference type="ARBA" id="ARBA00010597"/>
    </source>
</evidence>
<evidence type="ECO:0000313" key="3">
    <source>
        <dbReference type="EMBL" id="KAA3675820.1"/>
    </source>
</evidence>
<keyword evidence="4" id="KW-1185">Reference proteome</keyword>
<comment type="caution">
    <text evidence="3">The sequence shown here is derived from an EMBL/GenBank/DDBJ whole genome shotgun (WGS) entry which is preliminary data.</text>
</comment>
<name>A0A5J4NKG3_9TREM</name>
<evidence type="ECO:0000256" key="2">
    <source>
        <dbReference type="ARBA" id="ARBA00020330"/>
    </source>
</evidence>
<reference evidence="3 4" key="1">
    <citation type="journal article" date="2019" name="Gigascience">
        <title>Whole-genome sequence of the oriental lung fluke Paragonimus westermani.</title>
        <authorList>
            <person name="Oey H."/>
            <person name="Zakrzewski M."/>
            <person name="Narain K."/>
            <person name="Devi K.R."/>
            <person name="Agatsuma T."/>
            <person name="Nawaratna S."/>
            <person name="Gobert G.N."/>
            <person name="Jones M.K."/>
            <person name="Ragan M.A."/>
            <person name="McManus D.P."/>
            <person name="Krause L."/>
        </authorList>
    </citation>
    <scope>NUCLEOTIDE SEQUENCE [LARGE SCALE GENOMIC DNA]</scope>
    <source>
        <strain evidence="3 4">IND2009</strain>
    </source>
</reference>
<proteinExistence type="inferred from homology"/>
<sequence length="208" mass="23866">MTTVNSSWIEKLKAAKKTAILQDGIRLFDLPERNCVHCSARKWKRKTPLGGDGPWEFEVGESPSLFAGMEEISEANTNPRFGRSDTSKAFQWRVRNMPYPLNVYSVQVDSGDNTLVLKTSNKKYYKKFDIPDMKRLNLPLSQDAITLNHANNTLLISVSPLVYGNHNWCDLFLQYTKPDEFLQYEKQLKLHLSTVKSIDEKESECKTS</sequence>
<dbReference type="InterPro" id="IPR026224">
    <property type="entry name" value="DPCD"/>
</dbReference>
<dbReference type="EMBL" id="QNGE01002295">
    <property type="protein sequence ID" value="KAA3675820.1"/>
    <property type="molecule type" value="Genomic_DNA"/>
</dbReference>
<dbReference type="PANTHER" id="PTHR31921:SF1">
    <property type="entry name" value="PROTEIN DPCD"/>
    <property type="match status" value="1"/>
</dbReference>
<dbReference type="PRINTS" id="PR02065">
    <property type="entry name" value="PROTEINDPCD"/>
</dbReference>
<dbReference type="PANTHER" id="PTHR31921">
    <property type="entry name" value="PROTEIN DPCD"/>
    <property type="match status" value="1"/>
</dbReference>
<comment type="similarity">
    <text evidence="1">Belongs to the DPCD family.</text>
</comment>
<gene>
    <name evidence="3" type="ORF">DEA37_0011912</name>
</gene>
<organism evidence="3 4">
    <name type="scientific">Paragonimus westermani</name>
    <dbReference type="NCBI Taxonomy" id="34504"/>
    <lineage>
        <taxon>Eukaryota</taxon>
        <taxon>Metazoa</taxon>
        <taxon>Spiralia</taxon>
        <taxon>Lophotrochozoa</taxon>
        <taxon>Platyhelminthes</taxon>
        <taxon>Trematoda</taxon>
        <taxon>Digenea</taxon>
        <taxon>Plagiorchiida</taxon>
        <taxon>Troglotremata</taxon>
        <taxon>Troglotrematidae</taxon>
        <taxon>Paragonimus</taxon>
    </lineage>
</organism>
<evidence type="ECO:0000313" key="4">
    <source>
        <dbReference type="Proteomes" id="UP000324629"/>
    </source>
</evidence>
<dbReference type="Proteomes" id="UP000324629">
    <property type="component" value="Unassembled WGS sequence"/>
</dbReference>
<dbReference type="AlphaFoldDB" id="A0A5J4NKG3"/>
<dbReference type="Pfam" id="PF14913">
    <property type="entry name" value="DPCD"/>
    <property type="match status" value="1"/>
</dbReference>
<protein>
    <recommendedName>
        <fullName evidence="2">Protein DPCD</fullName>
    </recommendedName>
</protein>
<accession>A0A5J4NKG3</accession>